<gene>
    <name evidence="1" type="ORF">LEA_07860</name>
</gene>
<organism evidence="1">
    <name type="scientific">human gut metagenome</name>
    <dbReference type="NCBI Taxonomy" id="408170"/>
    <lineage>
        <taxon>unclassified sequences</taxon>
        <taxon>metagenomes</taxon>
        <taxon>organismal metagenomes</taxon>
    </lineage>
</organism>
<comment type="caution">
    <text evidence="1">The sequence shown here is derived from an EMBL/GenBank/DDBJ whole genome shotgun (WGS) entry which is preliminary data.</text>
</comment>
<protein>
    <submittedName>
        <fullName evidence="1">PSP1 domain protein</fullName>
    </submittedName>
</protein>
<proteinExistence type="predicted"/>
<dbReference type="AlphaFoldDB" id="K1TAU0"/>
<dbReference type="EMBL" id="AJWY01005198">
    <property type="protein sequence ID" value="EKC70287.1"/>
    <property type="molecule type" value="Genomic_DNA"/>
</dbReference>
<reference evidence="1" key="1">
    <citation type="journal article" date="2013" name="Environ. Microbiol.">
        <title>Microbiota from the distal guts of lean and obese adolescents exhibit partial functional redundancy besides clear differences in community structure.</title>
        <authorList>
            <person name="Ferrer M."/>
            <person name="Ruiz A."/>
            <person name="Lanza F."/>
            <person name="Haange S.B."/>
            <person name="Oberbach A."/>
            <person name="Till H."/>
            <person name="Bargiela R."/>
            <person name="Campoy C."/>
            <person name="Segura M.T."/>
            <person name="Richter M."/>
            <person name="von Bergen M."/>
            <person name="Seifert J."/>
            <person name="Suarez A."/>
        </authorList>
    </citation>
    <scope>NUCLEOTIDE SEQUENCE</scope>
</reference>
<evidence type="ECO:0000313" key="1">
    <source>
        <dbReference type="EMBL" id="EKC70287.1"/>
    </source>
</evidence>
<name>K1TAU0_9ZZZZ</name>
<sequence>MIKVIGVRFRQAGKIYNFSPADFQVKVGDHVIVETARGIEYGS</sequence>
<feature type="non-terminal residue" evidence="1">
    <location>
        <position position="43"/>
    </location>
</feature>
<accession>K1TAU0</accession>